<evidence type="ECO:0000313" key="8">
    <source>
        <dbReference type="EMBL" id="KAJ5098146.1"/>
    </source>
</evidence>
<dbReference type="InterPro" id="IPR004367">
    <property type="entry name" value="Cyclin_C-dom"/>
</dbReference>
<dbReference type="InterPro" id="IPR006671">
    <property type="entry name" value="Cyclin_N"/>
</dbReference>
<feature type="domain" description="Cyclin C-terminal" evidence="7">
    <location>
        <begin position="445"/>
        <end position="560"/>
    </location>
</feature>
<dbReference type="InterPro" id="IPR036915">
    <property type="entry name" value="Cyclin-like_sf"/>
</dbReference>
<evidence type="ECO:0000256" key="3">
    <source>
        <dbReference type="ARBA" id="ARBA00023306"/>
    </source>
</evidence>
<sequence length="586" mass="65860">MDAKPQRMRVRVDENALPSVQPNKAVHQRNKSTPALNLAAQNAKNGPRRVFGEVTNNMGRNRVARDDSALLGKPKAQLAENKAPLAQPAQRPLSISGIKDILNNVTAKPINPAGKAQPSKANKRNNAIFRDQLETVTERESSKEIPQPASRSAPSLETENARKNIEENKEETVAVTVDESAVIGLDEAEANEWDELHKSTASDATLSDTEETKVSSLPATKSSAPYHGRSSNDLAAVTSEPEAEEWEDEEADHAAPRFLSRIDNTTGGTTTVIFPRSTAATRREIFEAKKIVDATQTEEDLLEDFYDSSMVAEYSSEIFLYLRQKEIDMLPIPDYMANQAEIQWSMRSVLMDWLVQVHYRFALLPETLFLCVNYIDRFLSHKIVSLGKLQLVGATAIFIAAKYEEITAPSVQEIVYMVDGGYTIDEILKAERFMLSILNFDLGWPGPMSFLRRISKADDYDLETRTVAKYFLELTIMDERFVCTPPSFAAAGAHCLARLMLQKGCWTPAHAYYSGYLYDQLLPVMSTMLECCEDSPRHHQAIYEKYSDRRFKRAAVYVEAEIARGFCLARPTSLKNPYRYEGIENF</sequence>
<evidence type="ECO:0000256" key="4">
    <source>
        <dbReference type="RuleBase" id="RU000383"/>
    </source>
</evidence>
<dbReference type="RefSeq" id="XP_056473800.1">
    <property type="nucleotide sequence ID" value="XM_056617641.1"/>
</dbReference>
<dbReference type="GO" id="GO:0016538">
    <property type="term" value="F:cyclin-dependent protein serine/threonine kinase regulator activity"/>
    <property type="evidence" value="ECO:0007669"/>
    <property type="project" value="InterPro"/>
</dbReference>
<protein>
    <recommendedName>
        <fullName evidence="10">Cyclin N-terminal domain-containing protein</fullName>
    </recommendedName>
</protein>
<comment type="caution">
    <text evidence="8">The sequence shown here is derived from an EMBL/GenBank/DDBJ whole genome shotgun (WGS) entry which is preliminary data.</text>
</comment>
<dbReference type="PIRSF" id="PIRSF001771">
    <property type="entry name" value="Cyclin_A_B_D_E"/>
    <property type="match status" value="1"/>
</dbReference>
<dbReference type="InterPro" id="IPR048258">
    <property type="entry name" value="Cyclins_cyclin-box"/>
</dbReference>
<name>A0A9W9KA28_9EURO</name>
<dbReference type="PANTHER" id="PTHR10177">
    <property type="entry name" value="CYCLINS"/>
    <property type="match status" value="1"/>
</dbReference>
<feature type="compositionally biased region" description="Polar residues" evidence="5">
    <location>
        <begin position="214"/>
        <end position="233"/>
    </location>
</feature>
<feature type="domain" description="Cyclin-like" evidence="6">
    <location>
        <begin position="449"/>
        <end position="530"/>
    </location>
</feature>
<keyword evidence="2 4" id="KW-0195">Cyclin</keyword>
<dbReference type="Proteomes" id="UP001149074">
    <property type="component" value="Unassembled WGS sequence"/>
</dbReference>
<reference evidence="8" key="2">
    <citation type="journal article" date="2023" name="IMA Fungus">
        <title>Comparative genomic study of the Penicillium genus elucidates a diverse pangenome and 15 lateral gene transfer events.</title>
        <authorList>
            <person name="Petersen C."/>
            <person name="Sorensen T."/>
            <person name="Nielsen M.R."/>
            <person name="Sondergaard T.E."/>
            <person name="Sorensen J.L."/>
            <person name="Fitzpatrick D.A."/>
            <person name="Frisvad J.C."/>
            <person name="Nielsen K.L."/>
        </authorList>
    </citation>
    <scope>NUCLEOTIDE SEQUENCE</scope>
    <source>
        <strain evidence="8">IBT 30761</strain>
    </source>
</reference>
<keyword evidence="9" id="KW-1185">Reference proteome</keyword>
<gene>
    <name evidence="8" type="ORF">N7532_005147</name>
</gene>
<evidence type="ECO:0000259" key="6">
    <source>
        <dbReference type="SMART" id="SM00385"/>
    </source>
</evidence>
<dbReference type="Pfam" id="PF02984">
    <property type="entry name" value="Cyclin_C"/>
    <property type="match status" value="1"/>
</dbReference>
<feature type="region of interest" description="Disordered" evidence="5">
    <location>
        <begin position="135"/>
        <end position="159"/>
    </location>
</feature>
<dbReference type="GO" id="GO:0044772">
    <property type="term" value="P:mitotic cell cycle phase transition"/>
    <property type="evidence" value="ECO:0007669"/>
    <property type="project" value="InterPro"/>
</dbReference>
<dbReference type="Gene3D" id="1.10.472.10">
    <property type="entry name" value="Cyclin-like"/>
    <property type="match status" value="2"/>
</dbReference>
<accession>A0A9W9KA28</accession>
<evidence type="ECO:0000256" key="1">
    <source>
        <dbReference type="ARBA" id="ARBA00022618"/>
    </source>
</evidence>
<evidence type="ECO:0008006" key="10">
    <source>
        <dbReference type="Google" id="ProtNLM"/>
    </source>
</evidence>
<dbReference type="EMBL" id="JAPQKI010000005">
    <property type="protein sequence ID" value="KAJ5098146.1"/>
    <property type="molecule type" value="Genomic_DNA"/>
</dbReference>
<dbReference type="SMART" id="SM01332">
    <property type="entry name" value="Cyclin_C"/>
    <property type="match status" value="1"/>
</dbReference>
<dbReference type="CDD" id="cd20512">
    <property type="entry name" value="CYCLIN_CLBs_yeast_rpt2"/>
    <property type="match status" value="1"/>
</dbReference>
<organism evidence="8 9">
    <name type="scientific">Penicillium argentinense</name>
    <dbReference type="NCBI Taxonomy" id="1131581"/>
    <lineage>
        <taxon>Eukaryota</taxon>
        <taxon>Fungi</taxon>
        <taxon>Dikarya</taxon>
        <taxon>Ascomycota</taxon>
        <taxon>Pezizomycotina</taxon>
        <taxon>Eurotiomycetes</taxon>
        <taxon>Eurotiomycetidae</taxon>
        <taxon>Eurotiales</taxon>
        <taxon>Aspergillaceae</taxon>
        <taxon>Penicillium</taxon>
    </lineage>
</organism>
<dbReference type="SUPFAM" id="SSF47954">
    <property type="entry name" value="Cyclin-like"/>
    <property type="match status" value="2"/>
</dbReference>
<comment type="similarity">
    <text evidence="4">Belongs to the cyclin family.</text>
</comment>
<dbReference type="OrthoDB" id="5590282at2759"/>
<dbReference type="Pfam" id="PF00134">
    <property type="entry name" value="Cyclin_N"/>
    <property type="match status" value="1"/>
</dbReference>
<dbReference type="InterPro" id="IPR046965">
    <property type="entry name" value="Cyclin_A/B-like"/>
</dbReference>
<feature type="region of interest" description="Disordered" evidence="5">
    <location>
        <begin position="199"/>
        <end position="243"/>
    </location>
</feature>
<dbReference type="SMART" id="SM00385">
    <property type="entry name" value="CYCLIN"/>
    <property type="match status" value="2"/>
</dbReference>
<evidence type="ECO:0000313" key="9">
    <source>
        <dbReference type="Proteomes" id="UP001149074"/>
    </source>
</evidence>
<feature type="compositionally biased region" description="Polar residues" evidence="5">
    <location>
        <begin position="149"/>
        <end position="158"/>
    </location>
</feature>
<dbReference type="PROSITE" id="PS00292">
    <property type="entry name" value="CYCLINS"/>
    <property type="match status" value="1"/>
</dbReference>
<reference evidence="8" key="1">
    <citation type="submission" date="2022-11" db="EMBL/GenBank/DDBJ databases">
        <authorList>
            <person name="Petersen C."/>
        </authorList>
    </citation>
    <scope>NUCLEOTIDE SEQUENCE</scope>
    <source>
        <strain evidence="8">IBT 30761</strain>
    </source>
</reference>
<feature type="domain" description="Cyclin-like" evidence="6">
    <location>
        <begin position="352"/>
        <end position="436"/>
    </location>
</feature>
<evidence type="ECO:0000256" key="2">
    <source>
        <dbReference type="ARBA" id="ARBA00023127"/>
    </source>
</evidence>
<dbReference type="AlphaFoldDB" id="A0A9W9KA28"/>
<dbReference type="FunFam" id="1.10.472.10:FF:000001">
    <property type="entry name" value="G2/mitotic-specific cyclin"/>
    <property type="match status" value="1"/>
</dbReference>
<evidence type="ECO:0000259" key="7">
    <source>
        <dbReference type="SMART" id="SM01332"/>
    </source>
</evidence>
<evidence type="ECO:0000256" key="5">
    <source>
        <dbReference type="SAM" id="MobiDB-lite"/>
    </source>
</evidence>
<dbReference type="GO" id="GO:0051301">
    <property type="term" value="P:cell division"/>
    <property type="evidence" value="ECO:0007669"/>
    <property type="project" value="UniProtKB-KW"/>
</dbReference>
<keyword evidence="1" id="KW-0132">Cell division</keyword>
<dbReference type="InterPro" id="IPR013763">
    <property type="entry name" value="Cyclin-like_dom"/>
</dbReference>
<dbReference type="GeneID" id="81356620"/>
<keyword evidence="3" id="KW-0131">Cell cycle</keyword>
<proteinExistence type="inferred from homology"/>
<dbReference type="InterPro" id="IPR039361">
    <property type="entry name" value="Cyclin"/>
</dbReference>